<sequence>MPSVQRCESLLPFAMASVMHVQHGMPCQCDRLFCHGLPYNRLLRHPHENCSQSMSHDWPVVDQSRANRLENEQVEVLQPLEWSELLALCHETENISIATFIRDPLSVS</sequence>
<dbReference type="AlphaFoldDB" id="A0A224Y709"/>
<reference evidence="1" key="1">
    <citation type="journal article" date="2017" name="Parasit. Vectors">
        <title>Sialotranscriptomics of Rhipicephalus zambeziensis reveals intricate expression profiles of secretory proteins and suggests tight temporal transcriptional regulation during blood-feeding.</title>
        <authorList>
            <person name="de Castro M.H."/>
            <person name="de Klerk D."/>
            <person name="Pienaar R."/>
            <person name="Rees D.J.G."/>
            <person name="Mans B.J."/>
        </authorList>
    </citation>
    <scope>NUCLEOTIDE SEQUENCE</scope>
    <source>
        <tissue evidence="1">Salivary glands</tissue>
    </source>
</reference>
<organism evidence="1">
    <name type="scientific">Rhipicephalus zambeziensis</name>
    <dbReference type="NCBI Taxonomy" id="60191"/>
    <lineage>
        <taxon>Eukaryota</taxon>
        <taxon>Metazoa</taxon>
        <taxon>Ecdysozoa</taxon>
        <taxon>Arthropoda</taxon>
        <taxon>Chelicerata</taxon>
        <taxon>Arachnida</taxon>
        <taxon>Acari</taxon>
        <taxon>Parasitiformes</taxon>
        <taxon>Ixodida</taxon>
        <taxon>Ixodoidea</taxon>
        <taxon>Ixodidae</taxon>
        <taxon>Rhipicephalinae</taxon>
        <taxon>Rhipicephalus</taxon>
        <taxon>Rhipicephalus</taxon>
    </lineage>
</organism>
<name>A0A224Y709_9ACAR</name>
<evidence type="ECO:0000313" key="1">
    <source>
        <dbReference type="EMBL" id="MAA13356.1"/>
    </source>
</evidence>
<protein>
    <submittedName>
        <fullName evidence="1">Uncharacterized protein</fullName>
    </submittedName>
</protein>
<dbReference type="EMBL" id="GFPF01002210">
    <property type="protein sequence ID" value="MAA13356.1"/>
    <property type="molecule type" value="Transcribed_RNA"/>
</dbReference>
<accession>A0A224Y709</accession>
<proteinExistence type="predicted"/>